<name>A0A4Q2T0Q3_9ACTN</name>
<gene>
    <name evidence="1" type="ORF">EUA94_13240</name>
</gene>
<reference evidence="1 2" key="1">
    <citation type="submission" date="2019-01" db="EMBL/GenBank/DDBJ databases">
        <title>Novel species of Nocardioides.</title>
        <authorList>
            <person name="Liu Q."/>
            <person name="X Y.-H."/>
        </authorList>
    </citation>
    <scope>NUCLEOTIDE SEQUENCE [LARGE SCALE GENOMIC DNA]</scope>
    <source>
        <strain evidence="1 2">HLT2-9</strain>
    </source>
</reference>
<dbReference type="Gene3D" id="1.25.40.10">
    <property type="entry name" value="Tetratricopeptide repeat domain"/>
    <property type="match status" value="1"/>
</dbReference>
<dbReference type="RefSeq" id="WP_129427354.1">
    <property type="nucleotide sequence ID" value="NZ_SDWV01000012.1"/>
</dbReference>
<evidence type="ECO:0000313" key="2">
    <source>
        <dbReference type="Proteomes" id="UP000291101"/>
    </source>
</evidence>
<evidence type="ECO:0000313" key="1">
    <source>
        <dbReference type="EMBL" id="RYC10484.1"/>
    </source>
</evidence>
<comment type="caution">
    <text evidence="1">The sequence shown here is derived from an EMBL/GenBank/DDBJ whole genome shotgun (WGS) entry which is preliminary data.</text>
</comment>
<keyword evidence="2" id="KW-1185">Reference proteome</keyword>
<dbReference type="OrthoDB" id="3211351at2"/>
<dbReference type="InterPro" id="IPR011990">
    <property type="entry name" value="TPR-like_helical_dom_sf"/>
</dbReference>
<evidence type="ECO:0008006" key="3">
    <source>
        <dbReference type="Google" id="ProtNLM"/>
    </source>
</evidence>
<dbReference type="AlphaFoldDB" id="A0A4Q2T0Q3"/>
<proteinExistence type="predicted"/>
<organism evidence="1 2">
    <name type="scientific">Nocardioides zhouii</name>
    <dbReference type="NCBI Taxonomy" id="1168729"/>
    <lineage>
        <taxon>Bacteria</taxon>
        <taxon>Bacillati</taxon>
        <taxon>Actinomycetota</taxon>
        <taxon>Actinomycetes</taxon>
        <taxon>Propionibacteriales</taxon>
        <taxon>Nocardioidaceae</taxon>
        <taxon>Nocardioides</taxon>
    </lineage>
</organism>
<sequence length="188" mass="21053">MALSLEEVEDLIDSWELDPRVDTVVPAHQLLATMAVGDPGRIDVLQVIADHQSMRGDVDAALSTLDQAGAATDEENDVLQAMRVSYLIGAGRGEEAEALLRELRRRGSNLPREALERVAETLEESGRLREAMRWFTLGLRDLHPLEDVPDFDEEQALIGRRRVRVALELPPDHYDALALATLDRRRAR</sequence>
<dbReference type="SUPFAM" id="SSF48452">
    <property type="entry name" value="TPR-like"/>
    <property type="match status" value="1"/>
</dbReference>
<dbReference type="EMBL" id="SDWV01000012">
    <property type="protein sequence ID" value="RYC10484.1"/>
    <property type="molecule type" value="Genomic_DNA"/>
</dbReference>
<dbReference type="Proteomes" id="UP000291101">
    <property type="component" value="Unassembled WGS sequence"/>
</dbReference>
<protein>
    <recommendedName>
        <fullName evidence="3">Tetratricopeptide repeat protein</fullName>
    </recommendedName>
</protein>
<accession>A0A4Q2T0Q3</accession>